<evidence type="ECO:0000256" key="11">
    <source>
        <dbReference type="ARBA" id="ARBA00048212"/>
    </source>
</evidence>
<dbReference type="Proteomes" id="UP000192448">
    <property type="component" value="Unassembled WGS sequence"/>
</dbReference>
<keyword evidence="6 17" id="KW-0032">Aminotransferase</keyword>
<comment type="pathway">
    <text evidence="2">Amino-acid biosynthesis; L-isoleucine biosynthesis; L-isoleucine from 2-oxobutanoate: step 4/4.</text>
</comment>
<dbReference type="InterPro" id="IPR043131">
    <property type="entry name" value="BCAT-like_N"/>
</dbReference>
<dbReference type="InterPro" id="IPR001544">
    <property type="entry name" value="Aminotrans_IV"/>
</dbReference>
<evidence type="ECO:0000256" key="9">
    <source>
        <dbReference type="ARBA" id="ARBA00022898"/>
    </source>
</evidence>
<name>A0A1X0B078_9MYCO</name>
<evidence type="ECO:0000256" key="15">
    <source>
        <dbReference type="RuleBase" id="RU004106"/>
    </source>
</evidence>
<comment type="pathway">
    <text evidence="4">Amino-acid biosynthesis; L-leucine biosynthesis; L-leucine from 3-methyl-2-oxobutanoate: step 4/4.</text>
</comment>
<evidence type="ECO:0000256" key="13">
    <source>
        <dbReference type="ARBA" id="ARBA00049229"/>
    </source>
</evidence>
<dbReference type="UniPathway" id="UPA00049">
    <property type="reaction ID" value="UER00062"/>
</dbReference>
<dbReference type="AlphaFoldDB" id="A0A1X0B078"/>
<dbReference type="PANTHER" id="PTHR11825">
    <property type="entry name" value="SUBGROUP IIII AMINOTRANSFERASE"/>
    <property type="match status" value="1"/>
</dbReference>
<dbReference type="GO" id="GO:0009097">
    <property type="term" value="P:isoleucine biosynthetic process"/>
    <property type="evidence" value="ECO:0007669"/>
    <property type="project" value="UniProtKB-UniPathway"/>
</dbReference>
<evidence type="ECO:0000256" key="12">
    <source>
        <dbReference type="ARBA" id="ARBA00048798"/>
    </source>
</evidence>
<dbReference type="InterPro" id="IPR036038">
    <property type="entry name" value="Aminotransferase-like"/>
</dbReference>
<evidence type="ECO:0000256" key="6">
    <source>
        <dbReference type="ARBA" id="ARBA00022576"/>
    </source>
</evidence>
<evidence type="ECO:0000256" key="1">
    <source>
        <dbReference type="ARBA" id="ARBA00001933"/>
    </source>
</evidence>
<proteinExistence type="inferred from homology"/>
<dbReference type="NCBIfam" id="NF009897">
    <property type="entry name" value="PRK13357.1"/>
    <property type="match status" value="1"/>
</dbReference>
<dbReference type="Gene3D" id="3.20.10.10">
    <property type="entry name" value="D-amino Acid Aminotransferase, subunit A, domain 2"/>
    <property type="match status" value="1"/>
</dbReference>
<dbReference type="STRING" id="1927124.BST13_14240"/>
<accession>A0A1X0B078</accession>
<evidence type="ECO:0000256" key="7">
    <source>
        <dbReference type="ARBA" id="ARBA00022605"/>
    </source>
</evidence>
<evidence type="ECO:0000256" key="14">
    <source>
        <dbReference type="PIRSR" id="PIRSR006468-1"/>
    </source>
</evidence>
<feature type="modified residue" description="N6-(pyridoxal phosphate)lysine" evidence="14">
    <location>
        <position position="194"/>
    </location>
</feature>
<dbReference type="PANTHER" id="PTHR11825:SF44">
    <property type="entry name" value="BRANCHED-CHAIN-AMINO-ACID AMINOTRANSFERASE"/>
    <property type="match status" value="1"/>
</dbReference>
<evidence type="ECO:0000313" key="18">
    <source>
        <dbReference type="EMBL" id="ORA35266.1"/>
    </source>
</evidence>
<keyword evidence="19" id="KW-1185">Reference proteome</keyword>
<dbReference type="EC" id="2.6.1.42" evidence="17"/>
<evidence type="ECO:0000256" key="8">
    <source>
        <dbReference type="ARBA" id="ARBA00022679"/>
    </source>
</evidence>
<dbReference type="NCBIfam" id="TIGR01123">
    <property type="entry name" value="ilvE_II"/>
    <property type="match status" value="1"/>
</dbReference>
<dbReference type="GO" id="GO:0052655">
    <property type="term" value="F:L-valine-2-oxoglutarate transaminase activity"/>
    <property type="evidence" value="ECO:0007669"/>
    <property type="project" value="RHEA"/>
</dbReference>
<dbReference type="Gene3D" id="3.30.470.10">
    <property type="match status" value="1"/>
</dbReference>
<keyword evidence="7 17" id="KW-0028">Amino-acid biosynthesis</keyword>
<reference evidence="18 19" key="1">
    <citation type="submission" date="2017-02" db="EMBL/GenBank/DDBJ databases">
        <title>The new phylogeny of genus Mycobacterium.</title>
        <authorList>
            <person name="Tortoli E."/>
            <person name="Trovato A."/>
            <person name="Cirillo D.M."/>
        </authorList>
    </citation>
    <scope>NUCLEOTIDE SEQUENCE [LARGE SCALE GENOMIC DNA]</scope>
    <source>
        <strain evidence="18 19">RW6</strain>
    </source>
</reference>
<dbReference type="PIRSF" id="PIRSF006468">
    <property type="entry name" value="BCAT1"/>
    <property type="match status" value="1"/>
</dbReference>
<gene>
    <name evidence="18" type="ORF">BST13_14240</name>
</gene>
<dbReference type="InterPro" id="IPR005786">
    <property type="entry name" value="B_amino_transII"/>
</dbReference>
<dbReference type="GO" id="GO:0009098">
    <property type="term" value="P:L-leucine biosynthetic process"/>
    <property type="evidence" value="ECO:0007669"/>
    <property type="project" value="UniProtKB-UniPathway"/>
</dbReference>
<evidence type="ECO:0000256" key="17">
    <source>
        <dbReference type="RuleBase" id="RU004517"/>
    </source>
</evidence>
<dbReference type="PROSITE" id="PS00770">
    <property type="entry name" value="AA_TRANSFER_CLASS_4"/>
    <property type="match status" value="1"/>
</dbReference>
<comment type="cofactor">
    <cofactor evidence="1 16">
        <name>pyridoxal 5'-phosphate</name>
        <dbReference type="ChEBI" id="CHEBI:597326"/>
    </cofactor>
</comment>
<dbReference type="SUPFAM" id="SSF56752">
    <property type="entry name" value="D-aminoacid aminotransferase-like PLP-dependent enzymes"/>
    <property type="match status" value="1"/>
</dbReference>
<comment type="catalytic activity">
    <reaction evidence="13 17">
        <text>L-leucine + 2-oxoglutarate = 4-methyl-2-oxopentanoate + L-glutamate</text>
        <dbReference type="Rhea" id="RHEA:18321"/>
        <dbReference type="ChEBI" id="CHEBI:16810"/>
        <dbReference type="ChEBI" id="CHEBI:17865"/>
        <dbReference type="ChEBI" id="CHEBI:29985"/>
        <dbReference type="ChEBI" id="CHEBI:57427"/>
        <dbReference type="EC" id="2.6.1.42"/>
    </reaction>
</comment>
<evidence type="ECO:0000256" key="10">
    <source>
        <dbReference type="ARBA" id="ARBA00023304"/>
    </source>
</evidence>
<dbReference type="CDD" id="cd01557">
    <property type="entry name" value="BCAT_beta_family"/>
    <property type="match status" value="1"/>
</dbReference>
<comment type="catalytic activity">
    <reaction evidence="11 17">
        <text>L-valine + 2-oxoglutarate = 3-methyl-2-oxobutanoate + L-glutamate</text>
        <dbReference type="Rhea" id="RHEA:24813"/>
        <dbReference type="ChEBI" id="CHEBI:11851"/>
        <dbReference type="ChEBI" id="CHEBI:16810"/>
        <dbReference type="ChEBI" id="CHEBI:29985"/>
        <dbReference type="ChEBI" id="CHEBI:57762"/>
        <dbReference type="EC" id="2.6.1.42"/>
    </reaction>
</comment>
<evidence type="ECO:0000256" key="16">
    <source>
        <dbReference type="RuleBase" id="RU004516"/>
    </source>
</evidence>
<dbReference type="UniPathway" id="UPA00048">
    <property type="reaction ID" value="UER00073"/>
</dbReference>
<evidence type="ECO:0000256" key="3">
    <source>
        <dbReference type="ARBA" id="ARBA00004931"/>
    </source>
</evidence>
<keyword evidence="9 16" id="KW-0663">Pyridoxal phosphate</keyword>
<dbReference type="OrthoDB" id="9804984at2"/>
<dbReference type="UniPathway" id="UPA00047">
    <property type="reaction ID" value="UER00058"/>
</dbReference>
<organism evidence="18 19">
    <name type="scientific">Mycobacterium aquaticum</name>
    <dbReference type="NCBI Taxonomy" id="1927124"/>
    <lineage>
        <taxon>Bacteria</taxon>
        <taxon>Bacillati</taxon>
        <taxon>Actinomycetota</taxon>
        <taxon>Actinomycetes</taxon>
        <taxon>Mycobacteriales</taxon>
        <taxon>Mycobacteriaceae</taxon>
        <taxon>Mycobacterium</taxon>
    </lineage>
</organism>
<dbReference type="InterPro" id="IPR033939">
    <property type="entry name" value="BCAT_family"/>
</dbReference>
<comment type="caution">
    <text evidence="18">The sequence shown here is derived from an EMBL/GenBank/DDBJ whole genome shotgun (WGS) entry which is preliminary data.</text>
</comment>
<dbReference type="GO" id="GO:0052656">
    <property type="term" value="F:L-isoleucine-2-oxoglutarate transaminase activity"/>
    <property type="evidence" value="ECO:0007669"/>
    <property type="project" value="RHEA"/>
</dbReference>
<dbReference type="InterPro" id="IPR043132">
    <property type="entry name" value="BCAT-like_C"/>
</dbReference>
<protein>
    <recommendedName>
        <fullName evidence="17">Branched-chain-amino-acid aminotransferase</fullName>
        <ecNumber evidence="17">2.6.1.42</ecNumber>
    </recommendedName>
</protein>
<dbReference type="InterPro" id="IPR018300">
    <property type="entry name" value="Aminotrans_IV_CS"/>
</dbReference>
<dbReference type="EMBL" id="MVHF01000012">
    <property type="protein sequence ID" value="ORA35266.1"/>
    <property type="molecule type" value="Genomic_DNA"/>
</dbReference>
<evidence type="ECO:0000256" key="4">
    <source>
        <dbReference type="ARBA" id="ARBA00005072"/>
    </source>
</evidence>
<evidence type="ECO:0000256" key="5">
    <source>
        <dbReference type="ARBA" id="ARBA00009320"/>
    </source>
</evidence>
<comment type="catalytic activity">
    <reaction evidence="12 17">
        <text>L-isoleucine + 2-oxoglutarate = (S)-3-methyl-2-oxopentanoate + L-glutamate</text>
        <dbReference type="Rhea" id="RHEA:24801"/>
        <dbReference type="ChEBI" id="CHEBI:16810"/>
        <dbReference type="ChEBI" id="CHEBI:29985"/>
        <dbReference type="ChEBI" id="CHEBI:35146"/>
        <dbReference type="ChEBI" id="CHEBI:58045"/>
        <dbReference type="EC" id="2.6.1.42"/>
    </reaction>
</comment>
<dbReference type="Pfam" id="PF01063">
    <property type="entry name" value="Aminotran_4"/>
    <property type="match status" value="1"/>
</dbReference>
<evidence type="ECO:0000256" key="2">
    <source>
        <dbReference type="ARBA" id="ARBA00004824"/>
    </source>
</evidence>
<dbReference type="GO" id="GO:0009099">
    <property type="term" value="P:L-valine biosynthetic process"/>
    <property type="evidence" value="ECO:0007669"/>
    <property type="project" value="UniProtKB-UniPathway"/>
</dbReference>
<dbReference type="GO" id="GO:0052654">
    <property type="term" value="F:L-leucine-2-oxoglutarate transaminase activity"/>
    <property type="evidence" value="ECO:0007669"/>
    <property type="project" value="RHEA"/>
</dbReference>
<sequence>MNDFAMQPLSVERREELLATPGFGDVFTDHMVTMRWSAEVGWRDAKVGPLAAMSLHPATMALHYGQTIFEGMKAFWRPNGQRALFRPADHARRFNRSARRLTMPTLPEEQFVAALEALVRIDGGWVPRTRGHSLYLRPFMIAAETGLGLRPAEEYVFAVIGTPARPGSVEPKPMRLWAAPEYIRAAPGGTGAAKCGGNYGGAFVAQQQAVANDCDEVVWLDARERRYVEEAGGCNLFFVESTIDGPRLKTPPLSGTLLAGITRDSILRLAEKLGFRVAEEPITLDEWERGCRDGRIAETFACGTARSIVPVGHVVSADRDWPVGDGTAGPVTSRLRAAMLDIHHGQASDVFGWMRLVDTDADDSPVRIGPIQ</sequence>
<comment type="pathway">
    <text evidence="3">Amino-acid biosynthesis; L-valine biosynthesis; L-valine from pyruvate: step 4/4.</text>
</comment>
<keyword evidence="8 17" id="KW-0808">Transferase</keyword>
<comment type="similarity">
    <text evidence="5 15">Belongs to the class-IV pyridoxal-phosphate-dependent aminotransferase family.</text>
</comment>
<keyword evidence="10 17" id="KW-0100">Branched-chain amino acid biosynthesis</keyword>
<evidence type="ECO:0000313" key="19">
    <source>
        <dbReference type="Proteomes" id="UP000192448"/>
    </source>
</evidence>